<dbReference type="CDD" id="cd06260">
    <property type="entry name" value="DUF820-like"/>
    <property type="match status" value="1"/>
</dbReference>
<evidence type="ECO:0000313" key="2">
    <source>
        <dbReference type="EMBL" id="GIH26930.1"/>
    </source>
</evidence>
<protein>
    <recommendedName>
        <fullName evidence="1">Putative restriction endonuclease domain-containing protein</fullName>
    </recommendedName>
</protein>
<organism evidence="2 3">
    <name type="scientific">Acrocarpospora phusangensis</name>
    <dbReference type="NCBI Taxonomy" id="1070424"/>
    <lineage>
        <taxon>Bacteria</taxon>
        <taxon>Bacillati</taxon>
        <taxon>Actinomycetota</taxon>
        <taxon>Actinomycetes</taxon>
        <taxon>Streptosporangiales</taxon>
        <taxon>Streptosporangiaceae</taxon>
        <taxon>Acrocarpospora</taxon>
    </lineage>
</organism>
<name>A0A919USZ2_9ACTN</name>
<dbReference type="PANTHER" id="PTHR35400:SF1">
    <property type="entry name" value="SLR1083 PROTEIN"/>
    <property type="match status" value="1"/>
</dbReference>
<keyword evidence="3" id="KW-1185">Reference proteome</keyword>
<dbReference type="EMBL" id="BOOA01000047">
    <property type="protein sequence ID" value="GIH26930.1"/>
    <property type="molecule type" value="Genomic_DNA"/>
</dbReference>
<dbReference type="Pfam" id="PF05685">
    <property type="entry name" value="Uma2"/>
    <property type="match status" value="1"/>
</dbReference>
<dbReference type="Proteomes" id="UP000640052">
    <property type="component" value="Unassembled WGS sequence"/>
</dbReference>
<evidence type="ECO:0000313" key="3">
    <source>
        <dbReference type="Proteomes" id="UP000640052"/>
    </source>
</evidence>
<dbReference type="PANTHER" id="PTHR35400">
    <property type="entry name" value="SLR1083 PROTEIN"/>
    <property type="match status" value="1"/>
</dbReference>
<evidence type="ECO:0000259" key="1">
    <source>
        <dbReference type="Pfam" id="PF05685"/>
    </source>
</evidence>
<gene>
    <name evidence="2" type="ORF">Aph01nite_52400</name>
</gene>
<dbReference type="InterPro" id="IPR008538">
    <property type="entry name" value="Uma2"/>
</dbReference>
<dbReference type="AlphaFoldDB" id="A0A919USZ2"/>
<dbReference type="InterPro" id="IPR011335">
    <property type="entry name" value="Restrct_endonuc-II-like"/>
</dbReference>
<comment type="caution">
    <text evidence="2">The sequence shown here is derived from an EMBL/GenBank/DDBJ whole genome shotgun (WGS) entry which is preliminary data.</text>
</comment>
<reference evidence="2" key="1">
    <citation type="submission" date="2021-01" db="EMBL/GenBank/DDBJ databases">
        <title>Whole genome shotgun sequence of Acrocarpospora phusangensis NBRC 108782.</title>
        <authorList>
            <person name="Komaki H."/>
            <person name="Tamura T."/>
        </authorList>
    </citation>
    <scope>NUCLEOTIDE SEQUENCE</scope>
    <source>
        <strain evidence="2">NBRC 108782</strain>
    </source>
</reference>
<feature type="domain" description="Putative restriction endonuclease" evidence="1">
    <location>
        <begin position="21"/>
        <end position="188"/>
    </location>
</feature>
<proteinExistence type="predicted"/>
<sequence length="198" mass="21906">MGVVYDDRIHSYDHGPYTITDLDRMPPDVRYELVDGWILTSHRPSARRDHVASAMRSLFERAVADVDLSIHGPFSVFTGAGIRVPDIGIVDGAAARLSVQRGERAHQGLDVRLVVEVVSRGSGSERTARYEKPDEYAASGIAHYWIVDLEPTVNITCHSLVPGSRVYRRVGRVFAGSVFKVDDPLPIEFDPGILLDLP</sequence>
<accession>A0A919USZ2</accession>
<dbReference type="Gene3D" id="3.90.1570.10">
    <property type="entry name" value="tt1808, chain A"/>
    <property type="match status" value="1"/>
</dbReference>
<dbReference type="InterPro" id="IPR012296">
    <property type="entry name" value="Nuclease_put_TT1808"/>
</dbReference>
<dbReference type="SUPFAM" id="SSF52980">
    <property type="entry name" value="Restriction endonuclease-like"/>
    <property type="match status" value="1"/>
</dbReference>